<dbReference type="EMBL" id="ASPP01020958">
    <property type="protein sequence ID" value="ETO12936.1"/>
    <property type="molecule type" value="Genomic_DNA"/>
</dbReference>
<comment type="caution">
    <text evidence="2">The sequence shown here is derived from an EMBL/GenBank/DDBJ whole genome shotgun (WGS) entry which is preliminary data.</text>
</comment>
<feature type="compositionally biased region" description="Polar residues" evidence="1">
    <location>
        <begin position="64"/>
        <end position="77"/>
    </location>
</feature>
<proteinExistence type="predicted"/>
<protein>
    <submittedName>
        <fullName evidence="2">Uncharacterized protein</fullName>
    </submittedName>
</protein>
<feature type="compositionally biased region" description="Acidic residues" evidence="1">
    <location>
        <begin position="46"/>
        <end position="55"/>
    </location>
</feature>
<gene>
    <name evidence="2" type="ORF">RFI_24442</name>
</gene>
<accession>X6MH26</accession>
<reference evidence="2 3" key="1">
    <citation type="journal article" date="2013" name="Curr. Biol.">
        <title>The Genome of the Foraminiferan Reticulomyxa filosa.</title>
        <authorList>
            <person name="Glockner G."/>
            <person name="Hulsmann N."/>
            <person name="Schleicher M."/>
            <person name="Noegel A.A."/>
            <person name="Eichinger L."/>
            <person name="Gallinger C."/>
            <person name="Pawlowski J."/>
            <person name="Sierra R."/>
            <person name="Euteneuer U."/>
            <person name="Pillet L."/>
            <person name="Moustafa A."/>
            <person name="Platzer M."/>
            <person name="Groth M."/>
            <person name="Szafranski K."/>
            <person name="Schliwa M."/>
        </authorList>
    </citation>
    <scope>NUCLEOTIDE SEQUENCE [LARGE SCALE GENOMIC DNA]</scope>
</reference>
<feature type="compositionally biased region" description="Basic and acidic residues" evidence="1">
    <location>
        <begin position="83"/>
        <end position="94"/>
    </location>
</feature>
<name>X6MH26_RETFI</name>
<feature type="region of interest" description="Disordered" evidence="1">
    <location>
        <begin position="44"/>
        <end position="94"/>
    </location>
</feature>
<keyword evidence="3" id="KW-1185">Reference proteome</keyword>
<sequence>MYVCTYTNKQTNKKQDVGYRLLESYVQHLQQLCYEETTKLLMEQIPSDEDEENEKQEETNAATLQTAVKNGQSNPSIQQLRKQQKEKEKRVKNVQLDRRRHEWMSLFPYATASLPKWLALEETSVPEASNGNL</sequence>
<dbReference type="Proteomes" id="UP000023152">
    <property type="component" value="Unassembled WGS sequence"/>
</dbReference>
<organism evidence="2 3">
    <name type="scientific">Reticulomyxa filosa</name>
    <dbReference type="NCBI Taxonomy" id="46433"/>
    <lineage>
        <taxon>Eukaryota</taxon>
        <taxon>Sar</taxon>
        <taxon>Rhizaria</taxon>
        <taxon>Retaria</taxon>
        <taxon>Foraminifera</taxon>
        <taxon>Monothalamids</taxon>
        <taxon>Reticulomyxidae</taxon>
        <taxon>Reticulomyxa</taxon>
    </lineage>
</organism>
<evidence type="ECO:0000256" key="1">
    <source>
        <dbReference type="SAM" id="MobiDB-lite"/>
    </source>
</evidence>
<evidence type="ECO:0000313" key="2">
    <source>
        <dbReference type="EMBL" id="ETO12936.1"/>
    </source>
</evidence>
<evidence type="ECO:0000313" key="3">
    <source>
        <dbReference type="Proteomes" id="UP000023152"/>
    </source>
</evidence>
<dbReference type="AlphaFoldDB" id="X6MH26"/>